<dbReference type="EMBL" id="BMAW01103076">
    <property type="protein sequence ID" value="GFT07191.1"/>
    <property type="molecule type" value="Genomic_DNA"/>
</dbReference>
<protein>
    <submittedName>
        <fullName evidence="3">Uncharacterized protein</fullName>
    </submittedName>
</protein>
<reference evidence="3" key="1">
    <citation type="submission" date="2020-08" db="EMBL/GenBank/DDBJ databases">
        <title>Multicomponent nature underlies the extraordinary mechanical properties of spider dragline silk.</title>
        <authorList>
            <person name="Kono N."/>
            <person name="Nakamura H."/>
            <person name="Mori M."/>
            <person name="Yoshida Y."/>
            <person name="Ohtoshi R."/>
            <person name="Malay A.D."/>
            <person name="Moran D.A.P."/>
            <person name="Tomita M."/>
            <person name="Numata K."/>
            <person name="Arakawa K."/>
        </authorList>
    </citation>
    <scope>NUCLEOTIDE SEQUENCE</scope>
</reference>
<evidence type="ECO:0000313" key="4">
    <source>
        <dbReference type="Proteomes" id="UP000887013"/>
    </source>
</evidence>
<evidence type="ECO:0000313" key="2">
    <source>
        <dbReference type="EMBL" id="GFT07189.1"/>
    </source>
</evidence>
<organism evidence="3 4">
    <name type="scientific">Nephila pilipes</name>
    <name type="common">Giant wood spider</name>
    <name type="synonym">Nephila maculata</name>
    <dbReference type="NCBI Taxonomy" id="299642"/>
    <lineage>
        <taxon>Eukaryota</taxon>
        <taxon>Metazoa</taxon>
        <taxon>Ecdysozoa</taxon>
        <taxon>Arthropoda</taxon>
        <taxon>Chelicerata</taxon>
        <taxon>Arachnida</taxon>
        <taxon>Araneae</taxon>
        <taxon>Araneomorphae</taxon>
        <taxon>Entelegynae</taxon>
        <taxon>Araneoidea</taxon>
        <taxon>Nephilidae</taxon>
        <taxon>Nephila</taxon>
    </lineage>
</organism>
<accession>A0A8X6TGV4</accession>
<dbReference type="Proteomes" id="UP000887013">
    <property type="component" value="Unassembled WGS sequence"/>
</dbReference>
<gene>
    <name evidence="3" type="ORF">NPIL_160871</name>
    <name evidence="2" type="ORF">NPIL_160872</name>
</gene>
<feature type="compositionally biased region" description="Polar residues" evidence="1">
    <location>
        <begin position="11"/>
        <end position="21"/>
    </location>
</feature>
<keyword evidence="4" id="KW-1185">Reference proteome</keyword>
<name>A0A8X6TGV4_NEPPI</name>
<dbReference type="EMBL" id="BMAW01103076">
    <property type="protein sequence ID" value="GFT07189.1"/>
    <property type="molecule type" value="Genomic_DNA"/>
</dbReference>
<feature type="compositionally biased region" description="Pro residues" evidence="1">
    <location>
        <begin position="97"/>
        <end position="110"/>
    </location>
</feature>
<feature type="compositionally biased region" description="Polar residues" evidence="1">
    <location>
        <begin position="52"/>
        <end position="72"/>
    </location>
</feature>
<sequence>MNKKADEVEDLTSNLQNLSIQSDEKDDGGLKQPREQNTNSGSSAPEEIEHCSATSDPQNPSRYDELTQSQDNDIGPPILEPMVFGAMSTRPEQDCYPDPPILEPMVPPLPETDSEEDSFYTCLESDSIARIKIILKKTSF</sequence>
<proteinExistence type="predicted"/>
<evidence type="ECO:0000313" key="3">
    <source>
        <dbReference type="EMBL" id="GFT07191.1"/>
    </source>
</evidence>
<feature type="region of interest" description="Disordered" evidence="1">
    <location>
        <begin position="1"/>
        <end position="117"/>
    </location>
</feature>
<evidence type="ECO:0000256" key="1">
    <source>
        <dbReference type="SAM" id="MobiDB-lite"/>
    </source>
</evidence>
<comment type="caution">
    <text evidence="3">The sequence shown here is derived from an EMBL/GenBank/DDBJ whole genome shotgun (WGS) entry which is preliminary data.</text>
</comment>
<dbReference type="AlphaFoldDB" id="A0A8X6TGV4"/>